<reference evidence="3" key="1">
    <citation type="submission" date="2016-10" db="EMBL/GenBank/DDBJ databases">
        <authorList>
            <person name="Varghese N."/>
            <person name="Submissions S."/>
        </authorList>
    </citation>
    <scope>NUCLEOTIDE SEQUENCE [LARGE SCALE GENOMIC DNA]</scope>
    <source>
        <strain evidence="3">DSM 11593</strain>
    </source>
</reference>
<evidence type="ECO:0008006" key="4">
    <source>
        <dbReference type="Google" id="ProtNLM"/>
    </source>
</evidence>
<dbReference type="EMBL" id="FNXG01000002">
    <property type="protein sequence ID" value="SEH80734.1"/>
    <property type="molecule type" value="Genomic_DNA"/>
</dbReference>
<evidence type="ECO:0000256" key="1">
    <source>
        <dbReference type="SAM" id="SignalP"/>
    </source>
</evidence>
<evidence type="ECO:0000313" key="2">
    <source>
        <dbReference type="EMBL" id="SEH80734.1"/>
    </source>
</evidence>
<feature type="chain" id="PRO_5011754386" description="Succinate dehydrogenase" evidence="1">
    <location>
        <begin position="17"/>
        <end position="115"/>
    </location>
</feature>
<name>A0A1H6L8F5_9RHOB</name>
<evidence type="ECO:0000313" key="3">
    <source>
        <dbReference type="Proteomes" id="UP000199125"/>
    </source>
</evidence>
<proteinExistence type="predicted"/>
<accession>A0A1H6L8F5</accession>
<gene>
    <name evidence="2" type="ORF">SAMN04488075_1181</name>
</gene>
<organism evidence="2 3">
    <name type="scientific">Paracoccus alkenifer</name>
    <dbReference type="NCBI Taxonomy" id="65735"/>
    <lineage>
        <taxon>Bacteria</taxon>
        <taxon>Pseudomonadati</taxon>
        <taxon>Pseudomonadota</taxon>
        <taxon>Alphaproteobacteria</taxon>
        <taxon>Rhodobacterales</taxon>
        <taxon>Paracoccaceae</taxon>
        <taxon>Paracoccus</taxon>
    </lineage>
</organism>
<keyword evidence="1" id="KW-0732">Signal</keyword>
<dbReference type="RefSeq" id="WP_090846352.1">
    <property type="nucleotide sequence ID" value="NZ_FNXG01000002.1"/>
</dbReference>
<feature type="signal peptide" evidence="1">
    <location>
        <begin position="1"/>
        <end position="16"/>
    </location>
</feature>
<protein>
    <recommendedName>
        <fullName evidence="4">Succinate dehydrogenase</fullName>
    </recommendedName>
</protein>
<dbReference type="AlphaFoldDB" id="A0A1H6L8F5"/>
<sequence length="115" mass="11389">MRISILPALAAAAVLAGCVAVPPTGPIVTAPTAPIVTPPVQPSNAVARQVVSSEMARRLPGRNVAPLTDCVMQNATMAELADIASLQGQSGAAGAVAAIVSRPATAQCIQRAAVA</sequence>
<keyword evidence="3" id="KW-1185">Reference proteome</keyword>
<dbReference type="PROSITE" id="PS51257">
    <property type="entry name" value="PROKAR_LIPOPROTEIN"/>
    <property type="match status" value="1"/>
</dbReference>
<dbReference type="OrthoDB" id="7867642at2"/>
<dbReference type="Proteomes" id="UP000199125">
    <property type="component" value="Unassembled WGS sequence"/>
</dbReference>
<dbReference type="STRING" id="65735.SAMN04488075_1181"/>